<feature type="domain" description="VWFA" evidence="1">
    <location>
        <begin position="369"/>
        <end position="559"/>
    </location>
</feature>
<keyword evidence="3" id="KW-1185">Reference proteome</keyword>
<gene>
    <name evidence="2" type="ORF">I7412_39370</name>
</gene>
<dbReference type="SMART" id="SM00327">
    <property type="entry name" value="VWA"/>
    <property type="match status" value="1"/>
</dbReference>
<name>A0A937RUL1_9ACTN</name>
<dbReference type="Gene3D" id="3.40.190.10">
    <property type="entry name" value="Periplasmic binding protein-like II"/>
    <property type="match status" value="1"/>
</dbReference>
<dbReference type="Gene3D" id="3.40.50.410">
    <property type="entry name" value="von Willebrand factor, type A domain"/>
    <property type="match status" value="1"/>
</dbReference>
<dbReference type="InterPro" id="IPR036465">
    <property type="entry name" value="vWFA_dom_sf"/>
</dbReference>
<accession>A0A937RUL1</accession>
<dbReference type="SUPFAM" id="SSF53850">
    <property type="entry name" value="Periplasmic binding protein-like II"/>
    <property type="match status" value="1"/>
</dbReference>
<evidence type="ECO:0000313" key="2">
    <source>
        <dbReference type="EMBL" id="MBL7633113.1"/>
    </source>
</evidence>
<dbReference type="InterPro" id="IPR002035">
    <property type="entry name" value="VWF_A"/>
</dbReference>
<dbReference type="Proteomes" id="UP000604475">
    <property type="component" value="Unassembled WGS sequence"/>
</dbReference>
<dbReference type="PANTHER" id="PTHR10579">
    <property type="entry name" value="CALCIUM-ACTIVATED CHLORIDE CHANNEL REGULATOR"/>
    <property type="match status" value="1"/>
</dbReference>
<dbReference type="AlphaFoldDB" id="A0A937RUL1"/>
<reference evidence="2" key="1">
    <citation type="submission" date="2020-12" db="EMBL/GenBank/DDBJ databases">
        <title>Genomic characterization of non-nitrogen-fixing Frankia strains.</title>
        <authorList>
            <person name="Carlos-Shanley C."/>
            <person name="Guerra T."/>
            <person name="Hahn D."/>
        </authorList>
    </citation>
    <scope>NUCLEOTIDE SEQUENCE</scope>
    <source>
        <strain evidence="2">CN6</strain>
    </source>
</reference>
<dbReference type="Pfam" id="PF13531">
    <property type="entry name" value="SBP_bac_11"/>
    <property type="match status" value="1"/>
</dbReference>
<dbReference type="SUPFAM" id="SSF53300">
    <property type="entry name" value="vWA-like"/>
    <property type="match status" value="1"/>
</dbReference>
<proteinExistence type="predicted"/>
<organism evidence="2 3">
    <name type="scientific">Frankia nepalensis</name>
    <dbReference type="NCBI Taxonomy" id="1836974"/>
    <lineage>
        <taxon>Bacteria</taxon>
        <taxon>Bacillati</taxon>
        <taxon>Actinomycetota</taxon>
        <taxon>Actinomycetes</taxon>
        <taxon>Frankiales</taxon>
        <taxon>Frankiaceae</taxon>
        <taxon>Frankia</taxon>
    </lineage>
</organism>
<dbReference type="Pfam" id="PF00092">
    <property type="entry name" value="VWA"/>
    <property type="match status" value="1"/>
</dbReference>
<dbReference type="EMBL" id="JAEACQ010000372">
    <property type="protein sequence ID" value="MBL7633113.1"/>
    <property type="molecule type" value="Genomic_DNA"/>
</dbReference>
<sequence length="563" mass="59977">MRSQASTSPGVRPDVTLGRWRRPLRRLNAVILALLLGSAGVLAACAGGGDGDEAGGQASTAPPSRPGTLRVLAGSELRDLEPLLPDLEKATGITVTFEYVGTLDGADQVVRGAADADAAWFSSDRYLRLLPGGPAAELARTPVMLSPVVLGVRTPLAEQFGWTEDTEVTWGDIAAKVGNDQLTYAMTNPAASNSGFSALVGVAAAFAGTADALRASDIRPEQLTTFFSGQVMTAGSSGWLTDAFVKAPPDLVGAMINYESVLLSLQRSGEAGPLTIIRPHDGVITADYPLVLLRDDRRDEYGRVVDWLRTPEVQRRIQADTNRRPAVPGVPLDARFGSRTLIELPFPATQEVADQLLTAYLDEYRRPTHAIYVLDVSGSMEGERLDSLRQALTGLTGVDDSLSGRFARFRDREQVTMITFSDDVVDTWTRTITDPSPGSADLREIRGYADSLQVVGNTAIYTALDEAYDQAAAAVTADPTALVSIVLMTDGENNRGLSAEDFTTRLGGRPPAVRAVRTFAVLFGEADRAALTAIATSTGGELFDATAPGGSLSDVFREIRGYQ</sequence>
<comment type="caution">
    <text evidence="2">The sequence shown here is derived from an EMBL/GenBank/DDBJ whole genome shotgun (WGS) entry which is preliminary data.</text>
</comment>
<evidence type="ECO:0000313" key="3">
    <source>
        <dbReference type="Proteomes" id="UP000604475"/>
    </source>
</evidence>
<protein>
    <submittedName>
        <fullName evidence="2">VWA domain-containing protein</fullName>
    </submittedName>
</protein>
<dbReference type="RefSeq" id="WP_203007244.1">
    <property type="nucleotide sequence ID" value="NZ_JADWYU010000038.1"/>
</dbReference>
<evidence type="ECO:0000259" key="1">
    <source>
        <dbReference type="PROSITE" id="PS50234"/>
    </source>
</evidence>
<dbReference type="PROSITE" id="PS50234">
    <property type="entry name" value="VWFA"/>
    <property type="match status" value="1"/>
</dbReference>
<dbReference type="PANTHER" id="PTHR10579:SF43">
    <property type="entry name" value="ZINC FINGER (C3HC4-TYPE RING FINGER) FAMILY PROTEIN"/>
    <property type="match status" value="1"/>
</dbReference>
<dbReference type="InterPro" id="IPR051266">
    <property type="entry name" value="CLCR"/>
</dbReference>